<dbReference type="Proteomes" id="UP000594638">
    <property type="component" value="Unassembled WGS sequence"/>
</dbReference>
<evidence type="ECO:0000313" key="3">
    <source>
        <dbReference type="EMBL" id="CAA3014748.1"/>
    </source>
</evidence>
<dbReference type="PROSITE" id="PS51222">
    <property type="entry name" value="DCD"/>
    <property type="match status" value="1"/>
</dbReference>
<evidence type="ECO:0000256" key="1">
    <source>
        <dbReference type="SAM" id="MobiDB-lite"/>
    </source>
</evidence>
<feature type="domain" description="DCD" evidence="2">
    <location>
        <begin position="208"/>
        <end position="334"/>
    </location>
</feature>
<dbReference type="EMBL" id="CACTIH010007504">
    <property type="protein sequence ID" value="CAA3014748.1"/>
    <property type="molecule type" value="Genomic_DNA"/>
</dbReference>
<reference evidence="3 4" key="1">
    <citation type="submission" date="2019-12" db="EMBL/GenBank/DDBJ databases">
        <authorList>
            <person name="Alioto T."/>
            <person name="Alioto T."/>
            <person name="Gomez Garrido J."/>
        </authorList>
    </citation>
    <scope>NUCLEOTIDE SEQUENCE [LARGE SCALE GENOMIC DNA]</scope>
</reference>
<feature type="region of interest" description="Disordered" evidence="1">
    <location>
        <begin position="175"/>
        <end position="203"/>
    </location>
</feature>
<accession>A0A8S0U915</accession>
<comment type="caution">
    <text evidence="3">The sequence shown here is derived from an EMBL/GenBank/DDBJ whole genome shotgun (WGS) entry which is preliminary data.</text>
</comment>
<dbReference type="Gramene" id="OE9A000812T3">
    <property type="protein sequence ID" value="OE9A000812C3"/>
    <property type="gene ID" value="OE9A000812"/>
</dbReference>
<name>A0A8S0U915_OLEEU</name>
<organism evidence="3 4">
    <name type="scientific">Olea europaea subsp. europaea</name>
    <dbReference type="NCBI Taxonomy" id="158383"/>
    <lineage>
        <taxon>Eukaryota</taxon>
        <taxon>Viridiplantae</taxon>
        <taxon>Streptophyta</taxon>
        <taxon>Embryophyta</taxon>
        <taxon>Tracheophyta</taxon>
        <taxon>Spermatophyta</taxon>
        <taxon>Magnoliopsida</taxon>
        <taxon>eudicotyledons</taxon>
        <taxon>Gunneridae</taxon>
        <taxon>Pentapetalae</taxon>
        <taxon>asterids</taxon>
        <taxon>lamiids</taxon>
        <taxon>Lamiales</taxon>
        <taxon>Oleaceae</taxon>
        <taxon>Oleeae</taxon>
        <taxon>Olea</taxon>
    </lineage>
</organism>
<dbReference type="OrthoDB" id="1920894at2759"/>
<keyword evidence="4" id="KW-1185">Reference proteome</keyword>
<dbReference type="Pfam" id="PF10539">
    <property type="entry name" value="Dev_Cell_Death"/>
    <property type="match status" value="1"/>
</dbReference>
<evidence type="ECO:0000313" key="4">
    <source>
        <dbReference type="Proteomes" id="UP000594638"/>
    </source>
</evidence>
<proteinExistence type="predicted"/>
<sequence>MEGNGHTSGEYDTHLGVSLWVSVASDTDTLAFPAYACFLEKINNSFLRSQTIRKLGSSLNLSSSPKNPHWRRSQCWERWRDCRAAPLEFTSWKMKTCKRHTAGIQGVKLVYAILIEGRAKNRSTSSLATISALFMAKGNGKKLKKKGQNMNQPNGKIKKKNKVLKVEPKNAVVPAPLTDPVQASTSALPSEENRAASQNREMEKETNKHLSGFIFMCNQDTKLECYQYRVFGLPVGKKEVVEAIKPGTKLFLFDFVLKQLYGVYEATSAGTMNLEPDAFRGKFPAQVRFKIFKECLPLHESSLKQVLKENYEGRKFKQELSGTQVKNLLSSFRPLGAASQRQPPTLPNVSLSRARLPSAMVERHVDGVQYYHGRSVMERQPVQPVHILQHGYHGTAAYMELAHPAIEHRGLPVNNLYYVAESRQPHFSEGRAYSMQEPHSRYGTVQERGVHDQPPGLRSEYRRLPVQREVLHQDEVVAYGSYGSYPSSSVQRQPNAAGYSSYPAPPVVYAASAVQPKAPESIRSQGSIPVSSHYLFAGPTEIYP</sequence>
<dbReference type="SMART" id="SM00767">
    <property type="entry name" value="DCD"/>
    <property type="match status" value="1"/>
</dbReference>
<dbReference type="AlphaFoldDB" id="A0A8S0U915"/>
<dbReference type="PANTHER" id="PTHR46444:SF19">
    <property type="entry name" value="OS02G0745600 PROTEIN"/>
    <property type="match status" value="1"/>
</dbReference>
<evidence type="ECO:0000259" key="2">
    <source>
        <dbReference type="PROSITE" id="PS51222"/>
    </source>
</evidence>
<dbReference type="InterPro" id="IPR013989">
    <property type="entry name" value="Dev_and_cell_death_domain"/>
</dbReference>
<gene>
    <name evidence="3" type="ORF">OLEA9_A000812</name>
</gene>
<dbReference type="PANTHER" id="PTHR46444">
    <property type="entry name" value="DCD (DEVELOPMENT AND CELL DEATH) DOMAIN PROTEIN-RELATED"/>
    <property type="match status" value="1"/>
</dbReference>
<protein>
    <recommendedName>
        <fullName evidence="2">DCD domain-containing protein</fullName>
    </recommendedName>
</protein>